<feature type="transmembrane region" description="Helical" evidence="2">
    <location>
        <begin position="174"/>
        <end position="198"/>
    </location>
</feature>
<dbReference type="PATRIC" id="fig|1121362.3.peg.1997"/>
<keyword evidence="2" id="KW-0812">Transmembrane</keyword>
<accession>M1P8J9</accession>
<feature type="region of interest" description="Disordered" evidence="1">
    <location>
        <begin position="429"/>
        <end position="457"/>
    </location>
</feature>
<feature type="compositionally biased region" description="Basic residues" evidence="1">
    <location>
        <begin position="448"/>
        <end position="457"/>
    </location>
</feature>
<evidence type="ECO:0000259" key="3">
    <source>
        <dbReference type="Pfam" id="PF07786"/>
    </source>
</evidence>
<protein>
    <recommendedName>
        <fullName evidence="3">Heparan-alpha-glucosaminide N-acetyltransferase catalytic domain-containing protein</fullName>
    </recommendedName>
</protein>
<feature type="transmembrane region" description="Helical" evidence="2">
    <location>
        <begin position="89"/>
        <end position="108"/>
    </location>
</feature>
<feature type="domain" description="Heparan-alpha-glucosaminide N-acetyltransferase catalytic" evidence="3">
    <location>
        <begin position="52"/>
        <end position="253"/>
    </location>
</feature>
<sequence>MTLDQNPHHLVPEGDLPPGVRPVPGRRPERSVWTGIPDETPSEDLTVGQRARIVGLDAARGFALLGMIAVHTIPPYFENTFTPTLSWTLFAGHASALFALLAGISLALLTGGRNPHRRGRLKLSRNSLVVRALLILSFGLLLNYLPLQLFNILPYYGLFFLLAIPFLRMGPLRLLLTGALFAVIGPVVSFLVAANFTYEVVYFPTFTTLYFSPVETVLSLLVGGTFPAVTWLAFVCVGMALGRIDLARIPVQIQLLASGAGLAVVSTVASHFLLHTVGGWYAIVDAAEMDGGASLVDKILTYGPVDFQPRETGSWWWLAITGPHNNTLFSIGVSLGIALATLGAFLLLCQVWREMLTPLIAAGSMTLTLYTAHQIFIAVLVPEEQTQLGLWFILQIGAAALFATVWHQTVGRGPLESPVNRISKKLGAKLTSTPASSTPSAPSAEPGRRRRGRNRRK</sequence>
<evidence type="ECO:0000256" key="2">
    <source>
        <dbReference type="SAM" id="Phobius"/>
    </source>
</evidence>
<feature type="transmembrane region" description="Helical" evidence="2">
    <location>
        <begin position="218"/>
        <end position="241"/>
    </location>
</feature>
<evidence type="ECO:0000313" key="4">
    <source>
        <dbReference type="EMBL" id="AGF72976.1"/>
    </source>
</evidence>
<feature type="transmembrane region" description="Helical" evidence="2">
    <location>
        <begin position="253"/>
        <end position="274"/>
    </location>
</feature>
<feature type="transmembrane region" description="Helical" evidence="2">
    <location>
        <begin position="327"/>
        <end position="348"/>
    </location>
</feature>
<feature type="compositionally biased region" description="Low complexity" evidence="1">
    <location>
        <begin position="431"/>
        <end position="444"/>
    </location>
</feature>
<name>M1P8J9_9CORY</name>
<reference evidence="4 5" key="1">
    <citation type="journal article" date="2012" name="Stand. Genomic Sci.">
        <title>Genome sequence of the halotolerant bacterium Corynebacterium halotolerans type strain YIM 70093(T) (= DSM 44683(T)).</title>
        <authorList>
            <person name="Ruckert C."/>
            <person name="Albersmeier A."/>
            <person name="Al-Dilaimi A."/>
            <person name="Niehaus K."/>
            <person name="Szczepanowski R."/>
            <person name="Kalinowski J."/>
        </authorList>
    </citation>
    <scope>NUCLEOTIDE SEQUENCE [LARGE SCALE GENOMIC DNA]</scope>
    <source>
        <strain evidence="4">YIM 70093</strain>
    </source>
</reference>
<dbReference type="OrthoDB" id="4966979at2"/>
<dbReference type="RefSeq" id="WP_015401395.1">
    <property type="nucleotide sequence ID" value="NC_020302.1"/>
</dbReference>
<dbReference type="InterPro" id="IPR012429">
    <property type="entry name" value="HGSNAT_cat"/>
</dbReference>
<keyword evidence="2" id="KW-1133">Transmembrane helix</keyword>
<dbReference type="EMBL" id="CP003697">
    <property type="protein sequence ID" value="AGF72976.1"/>
    <property type="molecule type" value="Genomic_DNA"/>
</dbReference>
<dbReference type="HOGENOM" id="CLU_036065_1_1_11"/>
<dbReference type="KEGG" id="chn:A605_09870"/>
<dbReference type="eggNOG" id="COG3503">
    <property type="taxonomic scope" value="Bacteria"/>
</dbReference>
<evidence type="ECO:0000313" key="5">
    <source>
        <dbReference type="Proteomes" id="UP000011723"/>
    </source>
</evidence>
<gene>
    <name evidence="4" type="ORF">A605_09870</name>
</gene>
<keyword evidence="2" id="KW-0472">Membrane</keyword>
<proteinExistence type="predicted"/>
<dbReference type="InterPro" id="IPR052529">
    <property type="entry name" value="Bact_Transport_Assoc"/>
</dbReference>
<evidence type="ECO:0000256" key="1">
    <source>
        <dbReference type="SAM" id="MobiDB-lite"/>
    </source>
</evidence>
<dbReference type="AlphaFoldDB" id="M1P8J9"/>
<feature type="transmembrane region" description="Helical" evidence="2">
    <location>
        <begin position="152"/>
        <end position="167"/>
    </location>
</feature>
<feature type="transmembrane region" description="Helical" evidence="2">
    <location>
        <begin position="128"/>
        <end position="146"/>
    </location>
</feature>
<feature type="transmembrane region" description="Helical" evidence="2">
    <location>
        <begin position="388"/>
        <end position="406"/>
    </location>
</feature>
<dbReference type="STRING" id="1121362.A605_09870"/>
<feature type="transmembrane region" description="Helical" evidence="2">
    <location>
        <begin position="360"/>
        <end position="382"/>
    </location>
</feature>
<dbReference type="PANTHER" id="PTHR30590">
    <property type="entry name" value="INNER MEMBRANE PROTEIN"/>
    <property type="match status" value="1"/>
</dbReference>
<feature type="region of interest" description="Disordered" evidence="1">
    <location>
        <begin position="1"/>
        <end position="41"/>
    </location>
</feature>
<feature type="transmembrane region" description="Helical" evidence="2">
    <location>
        <begin position="58"/>
        <end position="77"/>
    </location>
</feature>
<feature type="compositionally biased region" description="Basic and acidic residues" evidence="1">
    <location>
        <begin position="1"/>
        <end position="12"/>
    </location>
</feature>
<dbReference type="Pfam" id="PF07786">
    <property type="entry name" value="HGSNAT_cat"/>
    <property type="match status" value="1"/>
</dbReference>
<organism evidence="4 5">
    <name type="scientific">Corynebacterium halotolerans YIM 70093 = DSM 44683</name>
    <dbReference type="NCBI Taxonomy" id="1121362"/>
    <lineage>
        <taxon>Bacteria</taxon>
        <taxon>Bacillati</taxon>
        <taxon>Actinomycetota</taxon>
        <taxon>Actinomycetes</taxon>
        <taxon>Mycobacteriales</taxon>
        <taxon>Corynebacteriaceae</taxon>
        <taxon>Corynebacterium</taxon>
    </lineage>
</organism>
<keyword evidence="5" id="KW-1185">Reference proteome</keyword>
<dbReference type="Proteomes" id="UP000011723">
    <property type="component" value="Chromosome"/>
</dbReference>
<dbReference type="PANTHER" id="PTHR30590:SF3">
    <property type="entry name" value="HYPOTHETICAL MEMBRANE SPANNING PROTEIN"/>
    <property type="match status" value="1"/>
</dbReference>